<feature type="transmembrane region" description="Helical" evidence="1">
    <location>
        <begin position="20"/>
        <end position="38"/>
    </location>
</feature>
<name>A0A450ZFG7_9GAMM</name>
<gene>
    <name evidence="2" type="ORF">BECKTC1821D_GA0114238_11861</name>
    <name evidence="3" type="ORF">BECKTC1821F_GA0114240_10841</name>
</gene>
<evidence type="ECO:0000256" key="1">
    <source>
        <dbReference type="SAM" id="Phobius"/>
    </source>
</evidence>
<organism evidence="2">
    <name type="scientific">Candidatus Kentrum sp. TC</name>
    <dbReference type="NCBI Taxonomy" id="2126339"/>
    <lineage>
        <taxon>Bacteria</taxon>
        <taxon>Pseudomonadati</taxon>
        <taxon>Pseudomonadota</taxon>
        <taxon>Gammaproteobacteria</taxon>
        <taxon>Candidatus Kentrum</taxon>
    </lineage>
</organism>
<dbReference type="EMBL" id="CAADFW010000084">
    <property type="protein sequence ID" value="VFK63020.1"/>
    <property type="molecule type" value="Genomic_DNA"/>
</dbReference>
<reference evidence="2" key="1">
    <citation type="submission" date="2019-02" db="EMBL/GenBank/DDBJ databases">
        <authorList>
            <person name="Gruber-Vodicka R. H."/>
            <person name="Seah K. B. B."/>
        </authorList>
    </citation>
    <scope>NUCLEOTIDE SEQUENCE</scope>
    <source>
        <strain evidence="2">BECK_BZ123</strain>
        <strain evidence="3">BECK_BZ126</strain>
    </source>
</reference>
<sequence>MKIEIDAHPLFPFYSHELTGIGYYLFGPLTFGFIRFTYRKNKDSEKIGTLARNPPFGFWREALTCSFFRLQPISECLVFLKRRAIFAAANVQ</sequence>
<evidence type="ECO:0000313" key="2">
    <source>
        <dbReference type="EMBL" id="VFK52509.1"/>
    </source>
</evidence>
<dbReference type="EMBL" id="CAADFS010000186">
    <property type="protein sequence ID" value="VFK52509.1"/>
    <property type="molecule type" value="Genomic_DNA"/>
</dbReference>
<evidence type="ECO:0000313" key="3">
    <source>
        <dbReference type="EMBL" id="VFK63020.1"/>
    </source>
</evidence>
<keyword evidence="1" id="KW-0812">Transmembrane</keyword>
<proteinExistence type="predicted"/>
<keyword evidence="1" id="KW-1133">Transmembrane helix</keyword>
<keyword evidence="1" id="KW-0472">Membrane</keyword>
<protein>
    <submittedName>
        <fullName evidence="2">Uncharacterized protein</fullName>
    </submittedName>
</protein>
<dbReference type="AlphaFoldDB" id="A0A450ZFG7"/>
<accession>A0A450ZFG7</accession>